<dbReference type="Proteomes" id="UP000245802">
    <property type="component" value="Chromosome"/>
</dbReference>
<reference evidence="2 3" key="1">
    <citation type="submission" date="2018-01" db="EMBL/GenBank/DDBJ databases">
        <title>G. obscuriglobus.</title>
        <authorList>
            <person name="Franke J."/>
            <person name="Blomberg W."/>
            <person name="Selmecki A."/>
        </authorList>
    </citation>
    <scope>NUCLEOTIDE SEQUENCE [LARGE SCALE GENOMIC DNA]</scope>
    <source>
        <strain evidence="2 3">DSM 5831</strain>
    </source>
</reference>
<sequence>MAVLGGAGLGSLGGACGLVRFGAPGGESGDRFGEFPAAGTRGFVPGAMLPTSPRFNRTGRRTGG</sequence>
<evidence type="ECO:0000256" key="1">
    <source>
        <dbReference type="SAM" id="MobiDB-lite"/>
    </source>
</evidence>
<evidence type="ECO:0000313" key="2">
    <source>
        <dbReference type="EMBL" id="AWM40216.1"/>
    </source>
</evidence>
<name>A0A2Z3H9B8_9BACT</name>
<accession>A0A2Z3H9B8</accession>
<keyword evidence="3" id="KW-1185">Reference proteome</keyword>
<dbReference type="AlphaFoldDB" id="A0A2Z3H9B8"/>
<dbReference type="KEGG" id="gog:C1280_26565"/>
<protein>
    <submittedName>
        <fullName evidence="2">Uncharacterized protein</fullName>
    </submittedName>
</protein>
<feature type="region of interest" description="Disordered" evidence="1">
    <location>
        <begin position="42"/>
        <end position="64"/>
    </location>
</feature>
<gene>
    <name evidence="2" type="ORF">C1280_26565</name>
</gene>
<proteinExistence type="predicted"/>
<dbReference type="EMBL" id="CP025958">
    <property type="protein sequence ID" value="AWM40216.1"/>
    <property type="molecule type" value="Genomic_DNA"/>
</dbReference>
<organism evidence="2 3">
    <name type="scientific">Gemmata obscuriglobus</name>
    <dbReference type="NCBI Taxonomy" id="114"/>
    <lineage>
        <taxon>Bacteria</taxon>
        <taxon>Pseudomonadati</taxon>
        <taxon>Planctomycetota</taxon>
        <taxon>Planctomycetia</taxon>
        <taxon>Gemmatales</taxon>
        <taxon>Gemmataceae</taxon>
        <taxon>Gemmata</taxon>
    </lineage>
</organism>
<evidence type="ECO:0000313" key="3">
    <source>
        <dbReference type="Proteomes" id="UP000245802"/>
    </source>
</evidence>